<evidence type="ECO:0000256" key="2">
    <source>
        <dbReference type="ARBA" id="ARBA00023315"/>
    </source>
</evidence>
<dbReference type="InterPro" id="IPR000182">
    <property type="entry name" value="GNAT_dom"/>
</dbReference>
<dbReference type="InterPro" id="IPR051635">
    <property type="entry name" value="SNAT-like"/>
</dbReference>
<proteinExistence type="predicted"/>
<feature type="domain" description="N-acetyltransferase" evidence="3">
    <location>
        <begin position="6"/>
        <end position="178"/>
    </location>
</feature>
<dbReference type="GO" id="GO:0008080">
    <property type="term" value="F:N-acetyltransferase activity"/>
    <property type="evidence" value="ECO:0007669"/>
    <property type="project" value="UniProtKB-ARBA"/>
</dbReference>
<dbReference type="AlphaFoldDB" id="A0A6P1Y1G0"/>
<evidence type="ECO:0000256" key="1">
    <source>
        <dbReference type="ARBA" id="ARBA00022679"/>
    </source>
</evidence>
<protein>
    <submittedName>
        <fullName evidence="4">GNAT family N-acetyltransferase</fullName>
    </submittedName>
</protein>
<dbReference type="PANTHER" id="PTHR10908">
    <property type="entry name" value="SEROTONIN N-ACETYLTRANSFERASE"/>
    <property type="match status" value="1"/>
</dbReference>
<organism evidence="4 5">
    <name type="scientific">Treponema vincentii</name>
    <dbReference type="NCBI Taxonomy" id="69710"/>
    <lineage>
        <taxon>Bacteria</taxon>
        <taxon>Pseudomonadati</taxon>
        <taxon>Spirochaetota</taxon>
        <taxon>Spirochaetia</taxon>
        <taxon>Spirochaetales</taxon>
        <taxon>Treponemataceae</taxon>
        <taxon>Treponema</taxon>
    </lineage>
</organism>
<dbReference type="EMBL" id="CP048020">
    <property type="protein sequence ID" value="QHX43617.1"/>
    <property type="molecule type" value="Genomic_DNA"/>
</dbReference>
<gene>
    <name evidence="4" type="ORF">GWP43_09415</name>
</gene>
<dbReference type="InterPro" id="IPR016181">
    <property type="entry name" value="Acyl_CoA_acyltransferase"/>
</dbReference>
<keyword evidence="2" id="KW-0012">Acyltransferase</keyword>
<dbReference type="KEGG" id="trz:GWP43_09415"/>
<evidence type="ECO:0000259" key="3">
    <source>
        <dbReference type="PROSITE" id="PS51186"/>
    </source>
</evidence>
<keyword evidence="1 4" id="KW-0808">Transferase</keyword>
<name>A0A6P1Y1G0_9SPIR</name>
<dbReference type="PANTHER" id="PTHR10908:SF0">
    <property type="entry name" value="SEROTONIN N-ACETYLTRANSFERASE"/>
    <property type="match status" value="1"/>
</dbReference>
<dbReference type="RefSeq" id="WP_162663932.1">
    <property type="nucleotide sequence ID" value="NZ_CP048020.1"/>
</dbReference>
<accession>A0A6P1Y1G0</accession>
<dbReference type="Proteomes" id="UP000464374">
    <property type="component" value="Chromosome"/>
</dbReference>
<dbReference type="Gene3D" id="3.40.630.30">
    <property type="match status" value="1"/>
</dbReference>
<reference evidence="4 5" key="1">
    <citation type="submission" date="2020-01" db="EMBL/GenBank/DDBJ databases">
        <title>Complete genome sequence of a human oral phylogroup 1 Treponema sp. strain ATCC 700766, originally isolated from periodontitis dental plaque.</title>
        <authorList>
            <person name="Chan Y."/>
            <person name="Huo Y.-B."/>
            <person name="Yu X.-L."/>
            <person name="Zeng H."/>
            <person name="Leung W.-K."/>
            <person name="Watt R.M."/>
        </authorList>
    </citation>
    <scope>NUCLEOTIDE SEQUENCE [LARGE SCALE GENOMIC DNA]</scope>
    <source>
        <strain evidence="4 5">OMZ 804</strain>
    </source>
</reference>
<sequence>MVAKGYSVRKAEPRDLAAVMQVERQSFEENIVEDESVFADRIAYTSGCNYVLVKADTQSVCGYFTAELWDALQMDVGAFALGHSVRERHQPAGTVLYISSFALLPEVRGQSIAEKFFASAIERIAVVFPQVEQVVLLVHEDWHKAIRIYEKQGFIRTQILDRFAWFGDKRAFIYEKTI</sequence>
<dbReference type="Pfam" id="PF00583">
    <property type="entry name" value="Acetyltransf_1"/>
    <property type="match status" value="1"/>
</dbReference>
<dbReference type="SUPFAM" id="SSF55729">
    <property type="entry name" value="Acyl-CoA N-acyltransferases (Nat)"/>
    <property type="match status" value="1"/>
</dbReference>
<evidence type="ECO:0000313" key="4">
    <source>
        <dbReference type="EMBL" id="QHX43617.1"/>
    </source>
</evidence>
<evidence type="ECO:0000313" key="5">
    <source>
        <dbReference type="Proteomes" id="UP000464374"/>
    </source>
</evidence>
<dbReference type="PROSITE" id="PS51186">
    <property type="entry name" value="GNAT"/>
    <property type="match status" value="1"/>
</dbReference>